<dbReference type="GO" id="GO:0000712">
    <property type="term" value="P:resolution of meiotic recombination intermediates"/>
    <property type="evidence" value="ECO:0007669"/>
    <property type="project" value="TreeGrafter"/>
</dbReference>
<evidence type="ECO:0000256" key="4">
    <source>
        <dbReference type="ARBA" id="ARBA00023125"/>
    </source>
</evidence>
<dbReference type="GO" id="GO:0031297">
    <property type="term" value="P:replication fork processing"/>
    <property type="evidence" value="ECO:0007669"/>
    <property type="project" value="TreeGrafter"/>
</dbReference>
<dbReference type="InParanoid" id="A0A2P6NV64"/>
<dbReference type="GO" id="GO:0071821">
    <property type="term" value="C:FANCM-MHF complex"/>
    <property type="evidence" value="ECO:0007669"/>
    <property type="project" value="TreeGrafter"/>
</dbReference>
<feature type="compositionally biased region" description="Polar residues" evidence="7">
    <location>
        <begin position="96"/>
        <end position="109"/>
    </location>
</feature>
<dbReference type="PANTHER" id="PTHR28680">
    <property type="entry name" value="CENTROMERE PROTEIN X"/>
    <property type="match status" value="1"/>
</dbReference>
<dbReference type="OrthoDB" id="2500381at2759"/>
<dbReference type="GO" id="GO:0003677">
    <property type="term" value="F:DNA binding"/>
    <property type="evidence" value="ECO:0007669"/>
    <property type="project" value="UniProtKB-KW"/>
</dbReference>
<dbReference type="Proteomes" id="UP000241769">
    <property type="component" value="Unassembled WGS sequence"/>
</dbReference>
<dbReference type="InterPro" id="IPR009072">
    <property type="entry name" value="Histone-fold"/>
</dbReference>
<evidence type="ECO:0000256" key="1">
    <source>
        <dbReference type="ARBA" id="ARBA00004123"/>
    </source>
</evidence>
<organism evidence="8 9">
    <name type="scientific">Planoprotostelium fungivorum</name>
    <dbReference type="NCBI Taxonomy" id="1890364"/>
    <lineage>
        <taxon>Eukaryota</taxon>
        <taxon>Amoebozoa</taxon>
        <taxon>Evosea</taxon>
        <taxon>Variosea</taxon>
        <taxon>Cavosteliida</taxon>
        <taxon>Cavosteliaceae</taxon>
        <taxon>Planoprotostelium</taxon>
    </lineage>
</organism>
<name>A0A2P6NV64_9EUKA</name>
<evidence type="ECO:0000256" key="7">
    <source>
        <dbReference type="SAM" id="MobiDB-lite"/>
    </source>
</evidence>
<comment type="subcellular location">
    <subcellularLocation>
        <location evidence="1">Nucleus</location>
    </subcellularLocation>
</comment>
<dbReference type="GO" id="GO:0006281">
    <property type="term" value="P:DNA repair"/>
    <property type="evidence" value="ECO:0007669"/>
    <property type="project" value="UniProtKB-KW"/>
</dbReference>
<dbReference type="Pfam" id="PF09415">
    <property type="entry name" value="CENP-X"/>
    <property type="match status" value="1"/>
</dbReference>
<keyword evidence="5" id="KW-0234">DNA repair</keyword>
<evidence type="ECO:0000256" key="3">
    <source>
        <dbReference type="ARBA" id="ARBA00022763"/>
    </source>
</evidence>
<keyword evidence="6" id="KW-0539">Nucleus</keyword>
<dbReference type="AlphaFoldDB" id="A0A2P6NV64"/>
<protein>
    <submittedName>
        <fullName evidence="8">Centromere protein X-like</fullName>
    </submittedName>
</protein>
<dbReference type="PANTHER" id="PTHR28680:SF1">
    <property type="entry name" value="CENTROMERE PROTEIN X"/>
    <property type="match status" value="1"/>
</dbReference>
<reference evidence="8 9" key="1">
    <citation type="journal article" date="2018" name="Genome Biol. Evol.">
        <title>Multiple Roots of Fruiting Body Formation in Amoebozoa.</title>
        <authorList>
            <person name="Hillmann F."/>
            <person name="Forbes G."/>
            <person name="Novohradska S."/>
            <person name="Ferling I."/>
            <person name="Riege K."/>
            <person name="Groth M."/>
            <person name="Westermann M."/>
            <person name="Marz M."/>
            <person name="Spaller T."/>
            <person name="Winckler T."/>
            <person name="Schaap P."/>
            <person name="Glockner G."/>
        </authorList>
    </citation>
    <scope>NUCLEOTIDE SEQUENCE [LARGE SCALE GENOMIC DNA]</scope>
    <source>
        <strain evidence="8 9">Jena</strain>
    </source>
</reference>
<feature type="compositionally biased region" description="Polar residues" evidence="7">
    <location>
        <begin position="62"/>
        <end position="77"/>
    </location>
</feature>
<dbReference type="CDD" id="cd22921">
    <property type="entry name" value="HFD_CENP-X"/>
    <property type="match status" value="1"/>
</dbReference>
<evidence type="ECO:0000256" key="6">
    <source>
        <dbReference type="ARBA" id="ARBA00023242"/>
    </source>
</evidence>
<sequence>MDDDPDFIIGVVTVIVTTTSLLETPLESRKIHKRRTRNAHHQQAHWSELLLLRNSAERERSVQSGSHPKSSRIQPNGSFLCARRPRSYTLALLRSNPKQNRNTKASSTHTRTECIDDDERKETLHTYNREAVARSGVLPSGIHGRMDEEASRSNRAHIIDQCLSMNDDANLDPNNIKLLLQKHWREGSTRISKEALIVATDYVQIFVQECLRRAHEIASVEGSQRIEPAHLEKVRQAATTILNLCDTGCNTDVAGLLSAIMWTQ</sequence>
<accession>A0A2P6NV64</accession>
<evidence type="ECO:0000256" key="2">
    <source>
        <dbReference type="ARBA" id="ARBA00009359"/>
    </source>
</evidence>
<feature type="region of interest" description="Disordered" evidence="7">
    <location>
        <begin position="57"/>
        <end position="78"/>
    </location>
</feature>
<keyword evidence="3" id="KW-0227">DNA damage</keyword>
<dbReference type="GO" id="GO:0051382">
    <property type="term" value="P:kinetochore assembly"/>
    <property type="evidence" value="ECO:0007669"/>
    <property type="project" value="InterPro"/>
</dbReference>
<keyword evidence="4" id="KW-0238">DNA-binding</keyword>
<dbReference type="GO" id="GO:0046982">
    <property type="term" value="F:protein heterodimerization activity"/>
    <property type="evidence" value="ECO:0007669"/>
    <property type="project" value="InterPro"/>
</dbReference>
<evidence type="ECO:0000256" key="5">
    <source>
        <dbReference type="ARBA" id="ARBA00023204"/>
    </source>
</evidence>
<gene>
    <name evidence="8" type="ORF">PROFUN_04336</name>
</gene>
<dbReference type="EMBL" id="MDYQ01000017">
    <property type="protein sequence ID" value="PRP87862.1"/>
    <property type="molecule type" value="Genomic_DNA"/>
</dbReference>
<proteinExistence type="inferred from homology"/>
<evidence type="ECO:0000313" key="9">
    <source>
        <dbReference type="Proteomes" id="UP000241769"/>
    </source>
</evidence>
<dbReference type="InterPro" id="IPR018552">
    <property type="entry name" value="CENP-X"/>
</dbReference>
<evidence type="ECO:0000313" key="8">
    <source>
        <dbReference type="EMBL" id="PRP87862.1"/>
    </source>
</evidence>
<dbReference type="Gene3D" id="6.10.130.30">
    <property type="match status" value="1"/>
</dbReference>
<feature type="region of interest" description="Disordered" evidence="7">
    <location>
        <begin position="94"/>
        <end position="113"/>
    </location>
</feature>
<comment type="similarity">
    <text evidence="2">Belongs to the CENP-X/MHF2 family.</text>
</comment>
<comment type="caution">
    <text evidence="8">The sequence shown here is derived from an EMBL/GenBank/DDBJ whole genome shotgun (WGS) entry which is preliminary data.</text>
</comment>
<keyword evidence="9" id="KW-1185">Reference proteome</keyword>
<dbReference type="SUPFAM" id="SSF47113">
    <property type="entry name" value="Histone-fold"/>
    <property type="match status" value="1"/>
</dbReference>